<evidence type="ECO:0000313" key="3">
    <source>
        <dbReference type="Proteomes" id="UP001500604"/>
    </source>
</evidence>
<evidence type="ECO:0000313" key="2">
    <source>
        <dbReference type="EMBL" id="GAA4651927.1"/>
    </source>
</evidence>
<evidence type="ECO:0000256" key="1">
    <source>
        <dbReference type="SAM" id="SignalP"/>
    </source>
</evidence>
<gene>
    <name evidence="2" type="ORF">GCM10023116_42110</name>
</gene>
<proteinExistence type="predicted"/>
<feature type="chain" id="PRO_5045274902" description="DUF2780 domain-containing protein" evidence="1">
    <location>
        <begin position="26"/>
        <end position="180"/>
    </location>
</feature>
<protein>
    <recommendedName>
        <fullName evidence="4">DUF2780 domain-containing protein</fullName>
    </recommendedName>
</protein>
<reference evidence="3" key="1">
    <citation type="journal article" date="2019" name="Int. J. Syst. Evol. Microbiol.">
        <title>The Global Catalogue of Microorganisms (GCM) 10K type strain sequencing project: providing services to taxonomists for standard genome sequencing and annotation.</title>
        <authorList>
            <consortium name="The Broad Institute Genomics Platform"/>
            <consortium name="The Broad Institute Genome Sequencing Center for Infectious Disease"/>
            <person name="Wu L."/>
            <person name="Ma J."/>
        </authorList>
    </citation>
    <scope>NUCLEOTIDE SEQUENCE [LARGE SCALE GENOMIC DNA]</scope>
    <source>
        <strain evidence="3">JCM 17805</strain>
    </source>
</reference>
<accession>A0ABP8V7S2</accession>
<dbReference type="RefSeq" id="WP_345198397.1">
    <property type="nucleotide sequence ID" value="NZ_BAABFL010000465.1"/>
</dbReference>
<sequence>MKTILSTGIAACLAATLLTPSAAVAGDWLQTATSVANSMTQTTTANTEQPMTQALVDLAMQQLNLTQTQAEHSLGGLFHLAKDNLSSSDFSQVSDAVPGIDALIALAPAMQEENGLLGSLMSHAGDTGKALQGANYMKGILDEYGVPLEQLLPLVELASSYLQQNGNEEVASLFTQALSI</sequence>
<dbReference type="Proteomes" id="UP001500604">
    <property type="component" value="Unassembled WGS sequence"/>
</dbReference>
<keyword evidence="1" id="KW-0732">Signal</keyword>
<feature type="signal peptide" evidence="1">
    <location>
        <begin position="1"/>
        <end position="25"/>
    </location>
</feature>
<organism evidence="2 3">
    <name type="scientific">Kistimonas scapharcae</name>
    <dbReference type="NCBI Taxonomy" id="1036133"/>
    <lineage>
        <taxon>Bacteria</taxon>
        <taxon>Pseudomonadati</taxon>
        <taxon>Pseudomonadota</taxon>
        <taxon>Gammaproteobacteria</taxon>
        <taxon>Oceanospirillales</taxon>
        <taxon>Endozoicomonadaceae</taxon>
        <taxon>Kistimonas</taxon>
    </lineage>
</organism>
<evidence type="ECO:0008006" key="4">
    <source>
        <dbReference type="Google" id="ProtNLM"/>
    </source>
</evidence>
<comment type="caution">
    <text evidence="2">The sequence shown here is derived from an EMBL/GenBank/DDBJ whole genome shotgun (WGS) entry which is preliminary data.</text>
</comment>
<keyword evidence="3" id="KW-1185">Reference proteome</keyword>
<name>A0ABP8V7S2_9GAMM</name>
<dbReference type="InterPro" id="IPR021302">
    <property type="entry name" value="DUF2780_VcgC/VcgE"/>
</dbReference>
<dbReference type="Pfam" id="PF11075">
    <property type="entry name" value="DUF2780"/>
    <property type="match status" value="1"/>
</dbReference>
<dbReference type="EMBL" id="BAABFL010000465">
    <property type="protein sequence ID" value="GAA4651927.1"/>
    <property type="molecule type" value="Genomic_DNA"/>
</dbReference>